<evidence type="ECO:0000313" key="2">
    <source>
        <dbReference type="Proteomes" id="UP000596742"/>
    </source>
</evidence>
<dbReference type="OrthoDB" id="6115879at2759"/>
<proteinExistence type="predicted"/>
<dbReference type="GO" id="GO:0004686">
    <property type="term" value="F:elongation factor-2 kinase activity"/>
    <property type="evidence" value="ECO:0007669"/>
    <property type="project" value="UniProtKB-EC"/>
</dbReference>
<accession>A0A8B6D6Q4</accession>
<organism evidence="1 2">
    <name type="scientific">Mytilus galloprovincialis</name>
    <name type="common">Mediterranean mussel</name>
    <dbReference type="NCBI Taxonomy" id="29158"/>
    <lineage>
        <taxon>Eukaryota</taxon>
        <taxon>Metazoa</taxon>
        <taxon>Spiralia</taxon>
        <taxon>Lophotrochozoa</taxon>
        <taxon>Mollusca</taxon>
        <taxon>Bivalvia</taxon>
        <taxon>Autobranchia</taxon>
        <taxon>Pteriomorphia</taxon>
        <taxon>Mytilida</taxon>
        <taxon>Mytiloidea</taxon>
        <taxon>Mytilidae</taxon>
        <taxon>Mytilinae</taxon>
        <taxon>Mytilus</taxon>
    </lineage>
</organism>
<protein>
    <submittedName>
        <fullName evidence="1">Elongation factor 2 kinase</fullName>
        <ecNumber evidence="1">2.7.11.20</ecNumber>
    </submittedName>
</protein>
<evidence type="ECO:0000313" key="1">
    <source>
        <dbReference type="EMBL" id="VDI15463.1"/>
    </source>
</evidence>
<reference evidence="1" key="1">
    <citation type="submission" date="2018-11" db="EMBL/GenBank/DDBJ databases">
        <authorList>
            <person name="Alioto T."/>
            <person name="Alioto T."/>
        </authorList>
    </citation>
    <scope>NUCLEOTIDE SEQUENCE</scope>
</reference>
<keyword evidence="1" id="KW-0648">Protein biosynthesis</keyword>
<comment type="caution">
    <text evidence="1">The sequence shown here is derived from an EMBL/GenBank/DDBJ whole genome shotgun (WGS) entry which is preliminary data.</text>
</comment>
<dbReference type="GO" id="GO:0003746">
    <property type="term" value="F:translation elongation factor activity"/>
    <property type="evidence" value="ECO:0007669"/>
    <property type="project" value="UniProtKB-KW"/>
</dbReference>
<keyword evidence="1" id="KW-0251">Elongation factor</keyword>
<dbReference type="EC" id="2.7.11.20" evidence="1"/>
<dbReference type="EMBL" id="UYJE01002991">
    <property type="protein sequence ID" value="VDI15463.1"/>
    <property type="molecule type" value="Genomic_DNA"/>
</dbReference>
<dbReference type="AlphaFoldDB" id="A0A8B6D6Q4"/>
<dbReference type="Proteomes" id="UP000596742">
    <property type="component" value="Unassembled WGS sequence"/>
</dbReference>
<sequence>MSIWIKIQNFQCPGKNCSNKSSGDWVCGKDNTDMYMSQTGYIRCNAASRHYCSNDLNSWHHIDKISNWRWDCGMHGSHPFQKYIEADKTAFILSMSMALQMVKNKGRARWIAALVLELGKQYGDDDSDDDVK</sequence>
<keyword evidence="2" id="KW-1185">Reference proteome</keyword>
<keyword evidence="1" id="KW-0808">Transferase</keyword>
<keyword evidence="1" id="KW-0418">Kinase</keyword>
<gene>
    <name evidence="1" type="ORF">MGAL_10B054534</name>
</gene>
<name>A0A8B6D6Q4_MYTGA</name>